<dbReference type="Gene3D" id="1.25.40.10">
    <property type="entry name" value="Tetratricopeptide repeat domain"/>
    <property type="match status" value="1"/>
</dbReference>
<dbReference type="InterPro" id="IPR024810">
    <property type="entry name" value="MAB21L/cGLR"/>
</dbReference>
<dbReference type="SMART" id="SM01265">
    <property type="entry name" value="Mab-21"/>
    <property type="match status" value="1"/>
</dbReference>
<organism evidence="2 3">
    <name type="scientific">Magallana gigas</name>
    <name type="common">Pacific oyster</name>
    <name type="synonym">Crassostrea gigas</name>
    <dbReference type="NCBI Taxonomy" id="29159"/>
    <lineage>
        <taxon>Eukaryota</taxon>
        <taxon>Metazoa</taxon>
        <taxon>Spiralia</taxon>
        <taxon>Lophotrochozoa</taxon>
        <taxon>Mollusca</taxon>
        <taxon>Bivalvia</taxon>
        <taxon>Autobranchia</taxon>
        <taxon>Pteriomorphia</taxon>
        <taxon>Ostreida</taxon>
        <taxon>Ostreoidea</taxon>
        <taxon>Ostreidae</taxon>
        <taxon>Magallana</taxon>
    </lineage>
</organism>
<dbReference type="PANTHER" id="PTHR10656">
    <property type="entry name" value="CELL FATE DETERMINING PROTEIN MAB21-RELATED"/>
    <property type="match status" value="1"/>
</dbReference>
<dbReference type="Gene3D" id="1.10.1410.40">
    <property type="match status" value="1"/>
</dbReference>
<name>A0A8W8NS68_MAGGI</name>
<dbReference type="Proteomes" id="UP000005408">
    <property type="component" value="Unassembled WGS sequence"/>
</dbReference>
<dbReference type="Pfam" id="PF03281">
    <property type="entry name" value="Mab-21"/>
    <property type="match status" value="1"/>
</dbReference>
<dbReference type="InterPro" id="IPR046903">
    <property type="entry name" value="Mab-21-like_nuc_Trfase"/>
</dbReference>
<proteinExistence type="predicted"/>
<dbReference type="AlphaFoldDB" id="A0A8W8NS68"/>
<dbReference type="EnsemblMetazoa" id="G6514.1">
    <property type="protein sequence ID" value="G6514.1:cds"/>
    <property type="gene ID" value="G6514"/>
</dbReference>
<evidence type="ECO:0000313" key="3">
    <source>
        <dbReference type="Proteomes" id="UP000005408"/>
    </source>
</evidence>
<dbReference type="PANTHER" id="PTHR10656:SF69">
    <property type="entry name" value="MAB-21-LIKE HHH_H2TH-LIKE DOMAIN-CONTAINING PROTEIN"/>
    <property type="match status" value="1"/>
</dbReference>
<accession>A0A8W8NS68</accession>
<dbReference type="InterPro" id="IPR011990">
    <property type="entry name" value="TPR-like_helical_dom_sf"/>
</dbReference>
<feature type="domain" description="Mab-21-like nucleotidyltransferase" evidence="1">
    <location>
        <begin position="178"/>
        <end position="315"/>
    </location>
</feature>
<dbReference type="SUPFAM" id="SSF48452">
    <property type="entry name" value="TPR-like"/>
    <property type="match status" value="1"/>
</dbReference>
<keyword evidence="3" id="KW-1185">Reference proteome</keyword>
<protein>
    <recommendedName>
        <fullName evidence="1">Mab-21-like nucleotidyltransferase domain-containing protein</fullName>
    </recommendedName>
</protein>
<reference evidence="2" key="1">
    <citation type="submission" date="2022-08" db="UniProtKB">
        <authorList>
            <consortium name="EnsemblMetazoa"/>
        </authorList>
    </citation>
    <scope>IDENTIFICATION</scope>
    <source>
        <strain evidence="2">05x7-T-G4-1.051#20</strain>
    </source>
</reference>
<sequence>MNYKGQPQNSLKASVPSFRRASLPGLWDSHREFEVVQCRTAITEAVWSSSLNKGDGNQTVVIFLTMEYTFEGCPHHNICLYNELNIQIGFEECIDIRRKVKAFEATNKDRISVFNPYLETICAGSVAEGFRHGQTDRDYVKVLKDITVLDCDTEVVYSREPNTKITLRISKDPSCWKEGYVMLKYTSEGKDTFEDHAQCIDYANINGFVSSRRFKEWWIKKNIHLDANIDFFIHGPCVSVSGLSSDQDIAFSLECPFWPTQAREWISRPRLWPSQKLVNEIVQNGCHIVPLGPFKDVKDDMLWRLSFNKAEQKLIFAFNQTQFLCYGLFKIVLKECIEKMESYPENTLCSYFIKTLMFWIIQETATDLWQPHNIVICYVMCFSFLRECRVLSSSFLVEDLCQFNQIDQHLATTSYELEAEFLVCQRLSMYQRKAVKSLSYSDQIKYFTNAKSLDLTRGPLMLATCIYCAAKYTKAIGIVEDTSRSLSKFTFYAGINGADITKLDETFLEYLCSPRNLRYSLREKREKLLAMDIIIHKETDVVTKTPNWKNIPDEIHFDLLFQRTSLIIHPLVYLYFLKFLCCKHLRRKDDASDALEELEVTVAEVCKHDDKPVAHLILGILYEEDKRFDEAICQYEVSLSLRSTFTSALCRRYLVRKYIKFCTPGANYDVD</sequence>
<evidence type="ECO:0000259" key="1">
    <source>
        <dbReference type="Pfam" id="PF03281"/>
    </source>
</evidence>
<evidence type="ECO:0000313" key="2">
    <source>
        <dbReference type="EnsemblMetazoa" id="G6514.1:cds"/>
    </source>
</evidence>